<dbReference type="RefSeq" id="WP_104521843.1">
    <property type="nucleotide sequence ID" value="NZ_NHRY01000254.1"/>
</dbReference>
<dbReference type="AlphaFoldDB" id="A0A2S6MZF6"/>
<proteinExistence type="inferred from homology"/>
<dbReference type="Gene3D" id="2.30.30.910">
    <property type="match status" value="1"/>
</dbReference>
<evidence type="ECO:0000256" key="2">
    <source>
        <dbReference type="ARBA" id="ARBA00016013"/>
    </source>
</evidence>
<dbReference type="Proteomes" id="UP000239724">
    <property type="component" value="Unassembled WGS sequence"/>
</dbReference>
<comment type="caution">
    <text evidence="7">The sequence shown here is derived from an EMBL/GenBank/DDBJ whole genome shotgun (WGS) entry which is preliminary data.</text>
</comment>
<dbReference type="InterPro" id="IPR025965">
    <property type="entry name" value="FlgD/Vpr_Ig-like"/>
</dbReference>
<evidence type="ECO:0000256" key="3">
    <source>
        <dbReference type="ARBA" id="ARBA00022795"/>
    </source>
</evidence>
<name>A0A2S6MZF6_RHOGL</name>
<dbReference type="InterPro" id="IPR005648">
    <property type="entry name" value="FlgD"/>
</dbReference>
<comment type="function">
    <text evidence="4 5">Required for flagellar hook formation. May act as a scaffolding protein.</text>
</comment>
<accession>A0A2S6MZF6</accession>
<organism evidence="7 8">
    <name type="scientific">Rhodopila globiformis</name>
    <name type="common">Rhodopseudomonas globiformis</name>
    <dbReference type="NCBI Taxonomy" id="1071"/>
    <lineage>
        <taxon>Bacteria</taxon>
        <taxon>Pseudomonadati</taxon>
        <taxon>Pseudomonadota</taxon>
        <taxon>Alphaproteobacteria</taxon>
        <taxon>Acetobacterales</taxon>
        <taxon>Acetobacteraceae</taxon>
        <taxon>Rhodopila</taxon>
    </lineage>
</organism>
<dbReference type="GO" id="GO:0044781">
    <property type="term" value="P:bacterial-type flagellum organization"/>
    <property type="evidence" value="ECO:0007669"/>
    <property type="project" value="UniProtKB-UniRule"/>
</dbReference>
<dbReference type="OrthoDB" id="9785233at2"/>
<dbReference type="EMBL" id="NHRY01000254">
    <property type="protein sequence ID" value="PPQ27753.1"/>
    <property type="molecule type" value="Genomic_DNA"/>
</dbReference>
<feature type="domain" description="FlgD/Vpr Ig-like" evidence="6">
    <location>
        <begin position="115"/>
        <end position="181"/>
    </location>
</feature>
<keyword evidence="3 5" id="KW-1005">Bacterial flagellum biogenesis</keyword>
<evidence type="ECO:0000313" key="8">
    <source>
        <dbReference type="Proteomes" id="UP000239724"/>
    </source>
</evidence>
<sequence>MSTTTSATSASSLNALTGTAATTQVGTNANDSQMNEFLTLLTAQLKNQDPTNPTDPTQFVAQLAQFSTVQQLTQSNTTLNAMSQSLSGMALGQYAGMIGQTVTSNATTVSVPASGSPSASINFTASSGSLSNVQIQVTNSSGTVVNTIPVSGASGSFTFNSVDSQGNALPAGDYTLSLVGTGATGKSQSAGSLSMSSQVTGAVQETGGTWGLQLRNGLTVAATTLTSMQ</sequence>
<evidence type="ECO:0000256" key="4">
    <source>
        <dbReference type="ARBA" id="ARBA00024746"/>
    </source>
</evidence>
<comment type="similarity">
    <text evidence="1 5">Belongs to the FlgD family.</text>
</comment>
<reference evidence="7 8" key="1">
    <citation type="journal article" date="2018" name="Arch. Microbiol.">
        <title>New insights into the metabolic potential of the phototrophic purple bacterium Rhodopila globiformis DSM 161(T) from its draft genome sequence and evidence for a vanadium-dependent nitrogenase.</title>
        <authorList>
            <person name="Imhoff J.F."/>
            <person name="Rahn T."/>
            <person name="Kunzel S."/>
            <person name="Neulinger S.C."/>
        </authorList>
    </citation>
    <scope>NUCLEOTIDE SEQUENCE [LARGE SCALE GENOMIC DNA]</scope>
    <source>
        <strain evidence="7 8">DSM 161</strain>
    </source>
</reference>
<protein>
    <recommendedName>
        <fullName evidence="2 5">Basal-body rod modification protein FlgD</fullName>
    </recommendedName>
</protein>
<evidence type="ECO:0000256" key="1">
    <source>
        <dbReference type="ARBA" id="ARBA00010577"/>
    </source>
</evidence>
<gene>
    <name evidence="7" type="ORF">CCS01_26560</name>
</gene>
<evidence type="ECO:0000259" key="6">
    <source>
        <dbReference type="Pfam" id="PF13860"/>
    </source>
</evidence>
<dbReference type="Pfam" id="PF03963">
    <property type="entry name" value="FlgD"/>
    <property type="match status" value="1"/>
</dbReference>
<dbReference type="Pfam" id="PF13860">
    <property type="entry name" value="FlgD_ig"/>
    <property type="match status" value="1"/>
</dbReference>
<keyword evidence="8" id="KW-1185">Reference proteome</keyword>
<evidence type="ECO:0000313" key="7">
    <source>
        <dbReference type="EMBL" id="PPQ27753.1"/>
    </source>
</evidence>
<dbReference type="Gene3D" id="2.60.40.4070">
    <property type="match status" value="1"/>
</dbReference>
<evidence type="ECO:0000256" key="5">
    <source>
        <dbReference type="RuleBase" id="RU362076"/>
    </source>
</evidence>